<dbReference type="AlphaFoldDB" id="A0AAV1ATZ3"/>
<evidence type="ECO:0000313" key="2">
    <source>
        <dbReference type="Proteomes" id="UP001157006"/>
    </source>
</evidence>
<protein>
    <submittedName>
        <fullName evidence="1">Uncharacterized protein</fullName>
    </submittedName>
</protein>
<gene>
    <name evidence="1" type="ORF">VFH_V105400</name>
</gene>
<name>A0AAV1ATZ3_VICFA</name>
<accession>A0AAV1ATZ3</accession>
<keyword evidence="2" id="KW-1185">Reference proteome</keyword>
<proteinExistence type="predicted"/>
<reference evidence="1 2" key="1">
    <citation type="submission" date="2023-01" db="EMBL/GenBank/DDBJ databases">
        <authorList>
            <person name="Kreplak J."/>
        </authorList>
    </citation>
    <scope>NUCLEOTIDE SEQUENCE [LARGE SCALE GENOMIC DNA]</scope>
</reference>
<dbReference type="Proteomes" id="UP001157006">
    <property type="component" value="Chromosome 5"/>
</dbReference>
<dbReference type="EMBL" id="OX451740">
    <property type="protein sequence ID" value="CAI8613936.1"/>
    <property type="molecule type" value="Genomic_DNA"/>
</dbReference>
<organism evidence="1 2">
    <name type="scientific">Vicia faba</name>
    <name type="common">Broad bean</name>
    <name type="synonym">Faba vulgaris</name>
    <dbReference type="NCBI Taxonomy" id="3906"/>
    <lineage>
        <taxon>Eukaryota</taxon>
        <taxon>Viridiplantae</taxon>
        <taxon>Streptophyta</taxon>
        <taxon>Embryophyta</taxon>
        <taxon>Tracheophyta</taxon>
        <taxon>Spermatophyta</taxon>
        <taxon>Magnoliopsida</taxon>
        <taxon>eudicotyledons</taxon>
        <taxon>Gunneridae</taxon>
        <taxon>Pentapetalae</taxon>
        <taxon>rosids</taxon>
        <taxon>fabids</taxon>
        <taxon>Fabales</taxon>
        <taxon>Fabaceae</taxon>
        <taxon>Papilionoideae</taxon>
        <taxon>50 kb inversion clade</taxon>
        <taxon>NPAAA clade</taxon>
        <taxon>Hologalegina</taxon>
        <taxon>IRL clade</taxon>
        <taxon>Fabeae</taxon>
        <taxon>Vicia</taxon>
    </lineage>
</organism>
<evidence type="ECO:0000313" key="1">
    <source>
        <dbReference type="EMBL" id="CAI8613936.1"/>
    </source>
</evidence>
<sequence>MHYCTIHTTCKHSGFNIEEREYLKQQTSLSDSSYCYFFKLSISNSFNPVSPQLHGHFLHQSNSDPVQFFEFQVVGLKGYDPFSTSFLGHEGAARGAIRNRTAGESFTLSREHV</sequence>